<dbReference type="EMBL" id="EQ975413">
    <property type="protein sequence ID" value="EEF27427.1"/>
    <property type="molecule type" value="Genomic_DNA"/>
</dbReference>
<evidence type="ECO:0000313" key="1">
    <source>
        <dbReference type="EMBL" id="EEF27427.1"/>
    </source>
</evidence>
<accession>B9T9N8</accession>
<name>B9T9N8_RICCO</name>
<keyword evidence="2" id="KW-1185">Reference proteome</keyword>
<gene>
    <name evidence="1" type="ORF">RCOM_0000130</name>
</gene>
<sequence>MASMPHTVDHWECASDCCFVMSMNREGAWVPAGAGAQRLGQIALLAVAQDDAPANTVVDASGDRVANTSGSMGPWRIYLRGVYLGIGMGVSGN</sequence>
<proteinExistence type="predicted"/>
<dbReference type="AlphaFoldDB" id="B9T9N8"/>
<dbReference type="InParanoid" id="B9T9N8"/>
<reference evidence="2" key="1">
    <citation type="journal article" date="2010" name="Nat. Biotechnol.">
        <title>Draft genome sequence of the oilseed species Ricinus communis.</title>
        <authorList>
            <person name="Chan A.P."/>
            <person name="Crabtree J."/>
            <person name="Zhao Q."/>
            <person name="Lorenzi H."/>
            <person name="Orvis J."/>
            <person name="Puiu D."/>
            <person name="Melake-Berhan A."/>
            <person name="Jones K.M."/>
            <person name="Redman J."/>
            <person name="Chen G."/>
            <person name="Cahoon E.B."/>
            <person name="Gedil M."/>
            <person name="Stanke M."/>
            <person name="Haas B.J."/>
            <person name="Wortman J.R."/>
            <person name="Fraser-Liggett C.M."/>
            <person name="Ravel J."/>
            <person name="Rabinowicz P.D."/>
        </authorList>
    </citation>
    <scope>NUCLEOTIDE SEQUENCE [LARGE SCALE GENOMIC DNA]</scope>
    <source>
        <strain evidence="2">cv. Hale</strain>
    </source>
</reference>
<dbReference type="Proteomes" id="UP000008311">
    <property type="component" value="Unassembled WGS sequence"/>
</dbReference>
<organism evidence="1 2">
    <name type="scientific">Ricinus communis</name>
    <name type="common">Castor bean</name>
    <dbReference type="NCBI Taxonomy" id="3988"/>
    <lineage>
        <taxon>Eukaryota</taxon>
        <taxon>Viridiplantae</taxon>
        <taxon>Streptophyta</taxon>
        <taxon>Embryophyta</taxon>
        <taxon>Tracheophyta</taxon>
        <taxon>Spermatophyta</taxon>
        <taxon>Magnoliopsida</taxon>
        <taxon>eudicotyledons</taxon>
        <taxon>Gunneridae</taxon>
        <taxon>Pentapetalae</taxon>
        <taxon>rosids</taxon>
        <taxon>fabids</taxon>
        <taxon>Malpighiales</taxon>
        <taxon>Euphorbiaceae</taxon>
        <taxon>Acalyphoideae</taxon>
        <taxon>Acalypheae</taxon>
        <taxon>Ricinus</taxon>
    </lineage>
</organism>
<evidence type="ECO:0000313" key="2">
    <source>
        <dbReference type="Proteomes" id="UP000008311"/>
    </source>
</evidence>
<protein>
    <submittedName>
        <fullName evidence="1">Uncharacterized protein</fullName>
    </submittedName>
</protein>